<evidence type="ECO:0000313" key="2">
    <source>
        <dbReference type="Proteomes" id="UP001165641"/>
    </source>
</evidence>
<name>A0ABT4ZK40_9RHOB</name>
<dbReference type="Proteomes" id="UP001165641">
    <property type="component" value="Unassembled WGS sequence"/>
</dbReference>
<dbReference type="PANTHER" id="PTHR37953:SF1">
    <property type="entry name" value="UPF0127 PROTEIN MJ1496"/>
    <property type="match status" value="1"/>
</dbReference>
<keyword evidence="2" id="KW-1185">Reference proteome</keyword>
<evidence type="ECO:0000313" key="1">
    <source>
        <dbReference type="EMBL" id="MDB6179432.1"/>
    </source>
</evidence>
<dbReference type="InterPro" id="IPR038695">
    <property type="entry name" value="Saro_0823-like_sf"/>
</dbReference>
<dbReference type="RefSeq" id="WP_271890529.1">
    <property type="nucleotide sequence ID" value="NZ_JAQBIE010000034.1"/>
</dbReference>
<gene>
    <name evidence="1" type="ORF">PAF17_18260</name>
</gene>
<reference evidence="1" key="1">
    <citation type="submission" date="2022-12" db="EMBL/GenBank/DDBJ databases">
        <title>Paracoccus onchidii sp. nov., isolated from a marine invertebrate from the South China Sea.</title>
        <authorList>
            <person name="Xu S."/>
            <person name="Liu Z."/>
            <person name="Xu Y."/>
        </authorList>
    </citation>
    <scope>NUCLEOTIDE SEQUENCE</scope>
    <source>
        <strain evidence="1">Z330</strain>
    </source>
</reference>
<sequence>MSGIDVPASCALDQVSFLTGEGIVRFQVEIADDAAERAQGLMFRENLPADQGMLFVYDSPRAVSFWMRNTLISLDLIFMDERGVIRHIHPMAKPLDETPIPGALKDDPQPERLLILEVAGGEAARQGLAIGQPMAYTGLPPEQAMWPCR</sequence>
<dbReference type="EMBL" id="JAQBIE010000034">
    <property type="protein sequence ID" value="MDB6179432.1"/>
    <property type="molecule type" value="Genomic_DNA"/>
</dbReference>
<organism evidence="1 2">
    <name type="scientific">Paracoccus onchidii</name>
    <dbReference type="NCBI Taxonomy" id="3017813"/>
    <lineage>
        <taxon>Bacteria</taxon>
        <taxon>Pseudomonadati</taxon>
        <taxon>Pseudomonadota</taxon>
        <taxon>Alphaproteobacteria</taxon>
        <taxon>Rhodobacterales</taxon>
        <taxon>Paracoccaceae</taxon>
        <taxon>Paracoccus</taxon>
    </lineage>
</organism>
<accession>A0ABT4ZK40</accession>
<dbReference type="Pfam" id="PF02643">
    <property type="entry name" value="DUF192"/>
    <property type="match status" value="1"/>
</dbReference>
<proteinExistence type="predicted"/>
<dbReference type="InterPro" id="IPR003795">
    <property type="entry name" value="DUF192"/>
</dbReference>
<comment type="caution">
    <text evidence="1">The sequence shown here is derived from an EMBL/GenBank/DDBJ whole genome shotgun (WGS) entry which is preliminary data.</text>
</comment>
<protein>
    <submittedName>
        <fullName evidence="1">DUF192 domain-containing protein</fullName>
    </submittedName>
</protein>
<dbReference type="Gene3D" id="2.60.120.1140">
    <property type="entry name" value="Protein of unknown function DUF192"/>
    <property type="match status" value="1"/>
</dbReference>
<dbReference type="PANTHER" id="PTHR37953">
    <property type="entry name" value="UPF0127 PROTEIN MJ1496"/>
    <property type="match status" value="1"/>
</dbReference>